<gene>
    <name evidence="1" type="ORF">SAMN04489711_11113</name>
</gene>
<evidence type="ECO:0000313" key="1">
    <source>
        <dbReference type="EMBL" id="SFF05250.1"/>
    </source>
</evidence>
<dbReference type="STRING" id="1177982.SAMN04489711_11113"/>
<evidence type="ECO:0000313" key="2">
    <source>
        <dbReference type="Proteomes" id="UP000199119"/>
    </source>
</evidence>
<sequence>MYPTWLGYSETLPLERPADAYVIEEIAASGRWICRAKDNGSVAYEGAGPIRIIDEPIPF</sequence>
<proteinExistence type="predicted"/>
<dbReference type="Proteomes" id="UP000199119">
    <property type="component" value="Unassembled WGS sequence"/>
</dbReference>
<organism evidence="1 2">
    <name type="scientific">Paracidovorax wautersii</name>
    <dbReference type="NCBI Taxonomy" id="1177982"/>
    <lineage>
        <taxon>Bacteria</taxon>
        <taxon>Pseudomonadati</taxon>
        <taxon>Pseudomonadota</taxon>
        <taxon>Betaproteobacteria</taxon>
        <taxon>Burkholderiales</taxon>
        <taxon>Comamonadaceae</taxon>
        <taxon>Paracidovorax</taxon>
    </lineage>
</organism>
<accession>A0A1I2FKV9</accession>
<keyword evidence="2" id="KW-1185">Reference proteome</keyword>
<dbReference type="AlphaFoldDB" id="A0A1I2FKV9"/>
<reference evidence="2" key="1">
    <citation type="submission" date="2016-10" db="EMBL/GenBank/DDBJ databases">
        <authorList>
            <person name="Varghese N."/>
            <person name="Submissions S."/>
        </authorList>
    </citation>
    <scope>NUCLEOTIDE SEQUENCE [LARGE SCALE GENOMIC DNA]</scope>
    <source>
        <strain evidence="2">DSM 27981</strain>
    </source>
</reference>
<dbReference type="EMBL" id="FONX01000011">
    <property type="protein sequence ID" value="SFF05250.1"/>
    <property type="molecule type" value="Genomic_DNA"/>
</dbReference>
<name>A0A1I2FKV9_9BURK</name>
<protein>
    <submittedName>
        <fullName evidence="1">Uncharacterized protein</fullName>
    </submittedName>
</protein>